<dbReference type="OrthoDB" id="1911879at2"/>
<dbReference type="KEGG" id="cohn:KCTCHS21_54840"/>
<evidence type="ECO:0008006" key="3">
    <source>
        <dbReference type="Google" id="ProtNLM"/>
    </source>
</evidence>
<name>A0A3T1DDW5_9BACL</name>
<keyword evidence="2" id="KW-1185">Reference proteome</keyword>
<evidence type="ECO:0000313" key="1">
    <source>
        <dbReference type="EMBL" id="BBI36085.1"/>
    </source>
</evidence>
<dbReference type="Proteomes" id="UP000289856">
    <property type="component" value="Chromosome"/>
</dbReference>
<organism evidence="1 2">
    <name type="scientific">Cohnella abietis</name>
    <dbReference type="NCBI Taxonomy" id="2507935"/>
    <lineage>
        <taxon>Bacteria</taxon>
        <taxon>Bacillati</taxon>
        <taxon>Bacillota</taxon>
        <taxon>Bacilli</taxon>
        <taxon>Bacillales</taxon>
        <taxon>Paenibacillaceae</taxon>
        <taxon>Cohnella</taxon>
    </lineage>
</organism>
<dbReference type="RefSeq" id="WP_130615287.1">
    <property type="nucleotide sequence ID" value="NZ_AP019400.1"/>
</dbReference>
<dbReference type="PROSITE" id="PS51257">
    <property type="entry name" value="PROKAR_LIPOPROTEIN"/>
    <property type="match status" value="1"/>
</dbReference>
<gene>
    <name evidence="1" type="ORF">KCTCHS21_54840</name>
</gene>
<protein>
    <recommendedName>
        <fullName evidence="3">Lipoprotein</fullName>
    </recommendedName>
</protein>
<dbReference type="AlphaFoldDB" id="A0A3T1DDW5"/>
<dbReference type="EMBL" id="AP019400">
    <property type="protein sequence ID" value="BBI36085.1"/>
    <property type="molecule type" value="Genomic_DNA"/>
</dbReference>
<reference evidence="1 2" key="1">
    <citation type="submission" date="2019-01" db="EMBL/GenBank/DDBJ databases">
        <title>Complete genome sequence of Cohnella hallensis HS21 isolated from Korean fir (Abies koreana) rhizospheric soil.</title>
        <authorList>
            <person name="Jiang L."/>
            <person name="Kang S.W."/>
            <person name="Kim S."/>
            <person name="Jung J."/>
            <person name="Kim C.Y."/>
            <person name="Kim D.H."/>
            <person name="Kim S.W."/>
            <person name="Lee J."/>
        </authorList>
    </citation>
    <scope>NUCLEOTIDE SEQUENCE [LARGE SCALE GENOMIC DNA]</scope>
    <source>
        <strain evidence="1 2">HS21</strain>
    </source>
</reference>
<evidence type="ECO:0000313" key="2">
    <source>
        <dbReference type="Proteomes" id="UP000289856"/>
    </source>
</evidence>
<sequence length="139" mass="15472">MRSLRTLILIMIIALLTVGCSTSTKKADLDNFLLLEVSKPDTDGKTYIEYKTIKDAATVTEIKQIFIQADESNAMASMSRNADRKIILKNTNPVASSEPQTYGIWYSPDSKYVEVVSETFGGGYIKLNLKESKIVLEVL</sequence>
<accession>A0A3T1DDW5</accession>
<proteinExistence type="predicted"/>